<dbReference type="eggNOG" id="COG1947">
    <property type="taxonomic scope" value="Bacteria"/>
</dbReference>
<evidence type="ECO:0000256" key="6">
    <source>
        <dbReference type="HAMAP-Rule" id="MF_00061"/>
    </source>
</evidence>
<evidence type="ECO:0000313" key="9">
    <source>
        <dbReference type="Proteomes" id="UP000000939"/>
    </source>
</evidence>
<dbReference type="PANTHER" id="PTHR43527:SF2">
    <property type="entry name" value="4-DIPHOSPHOCYTIDYL-2-C-METHYL-D-ERYTHRITOL KINASE, CHLOROPLASTIC"/>
    <property type="match status" value="1"/>
</dbReference>
<dbReference type="InterPro" id="IPR004424">
    <property type="entry name" value="IspE"/>
</dbReference>
<keyword evidence="4 6" id="KW-0418">Kinase</keyword>
<accession>D5V5T5</accession>
<evidence type="ECO:0000256" key="3">
    <source>
        <dbReference type="ARBA" id="ARBA00022741"/>
    </source>
</evidence>
<gene>
    <name evidence="6" type="primary">ispE</name>
    <name evidence="8" type="ordered locus">Arnit_0456</name>
</gene>
<dbReference type="HOGENOM" id="CLU_053057_2_2_7"/>
<dbReference type="PANTHER" id="PTHR43527">
    <property type="entry name" value="4-DIPHOSPHOCYTIDYL-2-C-METHYL-D-ERYTHRITOL KINASE, CHLOROPLASTIC"/>
    <property type="match status" value="1"/>
</dbReference>
<evidence type="ECO:0000259" key="7">
    <source>
        <dbReference type="Pfam" id="PF00288"/>
    </source>
</evidence>
<dbReference type="OrthoDB" id="9809438at2"/>
<keyword evidence="5 6" id="KW-0067">ATP-binding</keyword>
<dbReference type="Gene3D" id="3.30.70.890">
    <property type="entry name" value="GHMP kinase, C-terminal domain"/>
    <property type="match status" value="1"/>
</dbReference>
<dbReference type="Gene3D" id="3.30.230.10">
    <property type="match status" value="1"/>
</dbReference>
<dbReference type="NCBIfam" id="NF003216">
    <property type="entry name" value="PRK04181.1"/>
    <property type="match status" value="1"/>
</dbReference>
<evidence type="ECO:0000256" key="1">
    <source>
        <dbReference type="ARBA" id="ARBA00017473"/>
    </source>
</evidence>
<sequence>MNISAKSYAKVNIFLKIAGKRDNYHELVSRFVRVKNLYDTITFIPENSTNEFNLIGDFGCETQKNTIYKAFLALRDNCPKIDAYFRIYSIKVDKKIPEFAGLGGGSSNAATFLIMANKLFDLYYSKEKLAKIGAKIGADVPFFIYEYDSANVTGIGEIVEKYEEEALDIEVVTPKIECNTGKIFTSFRESFYKEISSEDKSRLLNMSSKDILKELDIFEANDLYEPAIQSYSQLGDYAKKDWFFSGSGSSFFKVKDNG</sequence>
<dbReference type="GO" id="GO:0019288">
    <property type="term" value="P:isopentenyl diphosphate biosynthetic process, methylerythritol 4-phosphate pathway"/>
    <property type="evidence" value="ECO:0007669"/>
    <property type="project" value="UniProtKB-UniRule"/>
</dbReference>
<feature type="domain" description="GHMP kinase N-terminal" evidence="7">
    <location>
        <begin position="65"/>
        <end position="145"/>
    </location>
</feature>
<comment type="function">
    <text evidence="6">Catalyzes the phosphorylation of the position 2 hydroxy group of 4-diphosphocytidyl-2C-methyl-D-erythritol.</text>
</comment>
<dbReference type="STRING" id="572480.Arnit_0456"/>
<keyword evidence="9" id="KW-1185">Reference proteome</keyword>
<dbReference type="UniPathway" id="UPA00056">
    <property type="reaction ID" value="UER00094"/>
</dbReference>
<proteinExistence type="inferred from homology"/>
<protein>
    <recommendedName>
        <fullName evidence="1 6">4-diphosphocytidyl-2-C-methyl-D-erythritol kinase</fullName>
        <shortName evidence="6">CMK</shortName>
        <ecNumber evidence="6">2.7.1.148</ecNumber>
    </recommendedName>
    <alternativeName>
        <fullName evidence="6">4-(cytidine-5'-diphospho)-2-C-methyl-D-erythritol kinase</fullName>
    </alternativeName>
</protein>
<dbReference type="PIRSF" id="PIRSF010376">
    <property type="entry name" value="IspE"/>
    <property type="match status" value="1"/>
</dbReference>
<evidence type="ECO:0000256" key="5">
    <source>
        <dbReference type="ARBA" id="ARBA00022840"/>
    </source>
</evidence>
<dbReference type="InterPro" id="IPR006204">
    <property type="entry name" value="GHMP_kinase_N_dom"/>
</dbReference>
<organism evidence="8 9">
    <name type="scientific">Arcobacter nitrofigilis (strain ATCC 33309 / DSM 7299 / CCUG 15893 / LMG 7604 / NCTC 12251 / CI)</name>
    <name type="common">Campylobacter nitrofigilis</name>
    <dbReference type="NCBI Taxonomy" id="572480"/>
    <lineage>
        <taxon>Bacteria</taxon>
        <taxon>Pseudomonadati</taxon>
        <taxon>Campylobacterota</taxon>
        <taxon>Epsilonproteobacteria</taxon>
        <taxon>Campylobacterales</taxon>
        <taxon>Arcobacteraceae</taxon>
        <taxon>Arcobacter</taxon>
    </lineage>
</organism>
<keyword evidence="6" id="KW-0414">Isoprene biosynthesis</keyword>
<name>D5V5T5_ARCNC</name>
<dbReference type="HAMAP" id="MF_00061">
    <property type="entry name" value="IspE"/>
    <property type="match status" value="1"/>
</dbReference>
<dbReference type="InterPro" id="IPR036554">
    <property type="entry name" value="GHMP_kinase_C_sf"/>
</dbReference>
<evidence type="ECO:0000256" key="2">
    <source>
        <dbReference type="ARBA" id="ARBA00022679"/>
    </source>
</evidence>
<dbReference type="Proteomes" id="UP000000939">
    <property type="component" value="Chromosome"/>
</dbReference>
<feature type="binding site" evidence="6">
    <location>
        <begin position="97"/>
        <end position="107"/>
    </location>
    <ligand>
        <name>ATP</name>
        <dbReference type="ChEBI" id="CHEBI:30616"/>
    </ligand>
</feature>
<dbReference type="InterPro" id="IPR014721">
    <property type="entry name" value="Ribsml_uS5_D2-typ_fold_subgr"/>
</dbReference>
<feature type="active site" evidence="6">
    <location>
        <position position="10"/>
    </location>
</feature>
<evidence type="ECO:0000313" key="8">
    <source>
        <dbReference type="EMBL" id="ADG92121.1"/>
    </source>
</evidence>
<dbReference type="RefSeq" id="WP_013134266.1">
    <property type="nucleotide sequence ID" value="NC_014166.1"/>
</dbReference>
<dbReference type="NCBIfam" id="TIGR00154">
    <property type="entry name" value="ispE"/>
    <property type="match status" value="1"/>
</dbReference>
<comment type="similarity">
    <text evidence="6">Belongs to the GHMP kinase family. IspE subfamily.</text>
</comment>
<dbReference type="EMBL" id="CP001999">
    <property type="protein sequence ID" value="ADG92121.1"/>
    <property type="molecule type" value="Genomic_DNA"/>
</dbReference>
<evidence type="ECO:0000256" key="4">
    <source>
        <dbReference type="ARBA" id="ARBA00022777"/>
    </source>
</evidence>
<dbReference type="GO" id="GO:0050515">
    <property type="term" value="F:4-(cytidine 5'-diphospho)-2-C-methyl-D-erythritol kinase activity"/>
    <property type="evidence" value="ECO:0007669"/>
    <property type="project" value="UniProtKB-UniRule"/>
</dbReference>
<dbReference type="GO" id="GO:0016114">
    <property type="term" value="P:terpenoid biosynthetic process"/>
    <property type="evidence" value="ECO:0007669"/>
    <property type="project" value="UniProtKB-UniRule"/>
</dbReference>
<comment type="pathway">
    <text evidence="6">Isoprenoid biosynthesis; isopentenyl diphosphate biosynthesis via DXP pathway; isopentenyl diphosphate from 1-deoxy-D-xylulose 5-phosphate: step 3/6.</text>
</comment>
<dbReference type="Pfam" id="PF00288">
    <property type="entry name" value="GHMP_kinases_N"/>
    <property type="match status" value="1"/>
</dbReference>
<comment type="catalytic activity">
    <reaction evidence="6">
        <text>4-CDP-2-C-methyl-D-erythritol + ATP = 4-CDP-2-C-methyl-D-erythritol 2-phosphate + ADP + H(+)</text>
        <dbReference type="Rhea" id="RHEA:18437"/>
        <dbReference type="ChEBI" id="CHEBI:15378"/>
        <dbReference type="ChEBI" id="CHEBI:30616"/>
        <dbReference type="ChEBI" id="CHEBI:57823"/>
        <dbReference type="ChEBI" id="CHEBI:57919"/>
        <dbReference type="ChEBI" id="CHEBI:456216"/>
        <dbReference type="EC" id="2.7.1.148"/>
    </reaction>
</comment>
<dbReference type="EC" id="2.7.1.148" evidence="6"/>
<dbReference type="GO" id="GO:0005524">
    <property type="term" value="F:ATP binding"/>
    <property type="evidence" value="ECO:0007669"/>
    <property type="project" value="UniProtKB-UniRule"/>
</dbReference>
<dbReference type="KEGG" id="ant:Arnit_0456"/>
<dbReference type="SUPFAM" id="SSF54211">
    <property type="entry name" value="Ribosomal protein S5 domain 2-like"/>
    <property type="match status" value="1"/>
</dbReference>
<reference evidence="8 9" key="1">
    <citation type="journal article" date="2010" name="Stand. Genomic Sci.">
        <title>Complete genome sequence of Arcobacter nitrofigilis type strain (CI).</title>
        <authorList>
            <person name="Pati A."/>
            <person name="Gronow S."/>
            <person name="Lapidus A."/>
            <person name="Copeland A."/>
            <person name="Glavina Del Rio T."/>
            <person name="Nolan M."/>
            <person name="Lucas S."/>
            <person name="Tice H."/>
            <person name="Cheng J.F."/>
            <person name="Han C."/>
            <person name="Chertkov O."/>
            <person name="Bruce D."/>
            <person name="Tapia R."/>
            <person name="Goodwin L."/>
            <person name="Pitluck S."/>
            <person name="Liolios K."/>
            <person name="Ivanova N."/>
            <person name="Mavromatis K."/>
            <person name="Chen A."/>
            <person name="Palaniappan K."/>
            <person name="Land M."/>
            <person name="Hauser L."/>
            <person name="Chang Y.J."/>
            <person name="Jeffries C.D."/>
            <person name="Detter J.C."/>
            <person name="Rohde M."/>
            <person name="Goker M."/>
            <person name="Bristow J."/>
            <person name="Eisen J.A."/>
            <person name="Markowitz V."/>
            <person name="Hugenholtz P."/>
            <person name="Klenk H.P."/>
            <person name="Kyrpides N.C."/>
        </authorList>
    </citation>
    <scope>NUCLEOTIDE SEQUENCE [LARGE SCALE GENOMIC DNA]</scope>
    <source>
        <strain evidence="9">ATCC 33309 / DSM 7299 / CCUG 15893 / LMG 7604 / NCTC 12251 / CI</strain>
    </source>
</reference>
<dbReference type="AlphaFoldDB" id="D5V5T5"/>
<keyword evidence="2 6" id="KW-0808">Transferase</keyword>
<keyword evidence="3 6" id="KW-0547">Nucleotide-binding</keyword>
<feature type="active site" evidence="6">
    <location>
        <position position="139"/>
    </location>
</feature>
<dbReference type="InterPro" id="IPR020568">
    <property type="entry name" value="Ribosomal_Su5_D2-typ_SF"/>
</dbReference>